<feature type="region of interest" description="Disordered" evidence="1">
    <location>
        <begin position="1"/>
        <end position="37"/>
    </location>
</feature>
<reference evidence="3" key="1">
    <citation type="journal article" date="2019" name="Nat. Commun.">
        <title>Expansion of phycobilisome linker gene families in mesophilic red algae.</title>
        <authorList>
            <person name="Lee J."/>
            <person name="Kim D."/>
            <person name="Bhattacharya D."/>
            <person name="Yoon H.S."/>
        </authorList>
    </citation>
    <scope>NUCLEOTIDE SEQUENCE [LARGE SCALE GENOMIC DNA]</scope>
    <source>
        <strain evidence="3">CCMP 1328</strain>
    </source>
</reference>
<sequence>MPFGYSRNKAAPQAPPPVSAAPSAQPVARTTKDVVRTEHRNVEKAVRDLDREMLALQREEKKMEREIKELAAKGQNDHARILARSLVQNRNQQKQMKAQQYQLGGMKHNMSNAATQQTMAGVLGSANKAMAEVNGAVDTQGAMKNIMQYDKETEKMKMQQEMMNDVMNDAMGGEELDAETEDILAQVLDETALSAGQRMNTGPGVYARPQDPRAQSSKSGAQVDAEVEQMMAALRR</sequence>
<evidence type="ECO:0000256" key="1">
    <source>
        <dbReference type="SAM" id="MobiDB-lite"/>
    </source>
</evidence>
<dbReference type="OrthoDB" id="5594417at2759"/>
<protein>
    <submittedName>
        <fullName evidence="2">Charged multivesicular body protein 2b</fullName>
    </submittedName>
</protein>
<comment type="caution">
    <text evidence="2">The sequence shown here is derived from an EMBL/GenBank/DDBJ whole genome shotgun (WGS) entry which is preliminary data.</text>
</comment>
<gene>
    <name evidence="2" type="ORF">FVE85_6094</name>
</gene>
<dbReference type="InterPro" id="IPR005024">
    <property type="entry name" value="Snf7_fam"/>
</dbReference>
<evidence type="ECO:0000313" key="2">
    <source>
        <dbReference type="EMBL" id="KAA8498509.1"/>
    </source>
</evidence>
<proteinExistence type="predicted"/>
<feature type="region of interest" description="Disordered" evidence="1">
    <location>
        <begin position="194"/>
        <end position="226"/>
    </location>
</feature>
<dbReference type="EMBL" id="VRMN01000001">
    <property type="protein sequence ID" value="KAA8498509.1"/>
    <property type="molecule type" value="Genomic_DNA"/>
</dbReference>
<accession>A0A5J4Z3I0</accession>
<keyword evidence="3" id="KW-1185">Reference proteome</keyword>
<evidence type="ECO:0000313" key="3">
    <source>
        <dbReference type="Proteomes" id="UP000324585"/>
    </source>
</evidence>
<organism evidence="2 3">
    <name type="scientific">Porphyridium purpureum</name>
    <name type="common">Red alga</name>
    <name type="synonym">Porphyridium cruentum</name>
    <dbReference type="NCBI Taxonomy" id="35688"/>
    <lineage>
        <taxon>Eukaryota</taxon>
        <taxon>Rhodophyta</taxon>
        <taxon>Bangiophyceae</taxon>
        <taxon>Porphyridiales</taxon>
        <taxon>Porphyridiaceae</taxon>
        <taxon>Porphyridium</taxon>
    </lineage>
</organism>
<name>A0A5J4Z3I0_PORPP</name>
<dbReference type="Pfam" id="PF03357">
    <property type="entry name" value="Snf7"/>
    <property type="match status" value="1"/>
</dbReference>
<dbReference type="Gene3D" id="6.10.140.1230">
    <property type="match status" value="1"/>
</dbReference>
<dbReference type="OMA" id="MEMSEEM"/>
<dbReference type="AlphaFoldDB" id="A0A5J4Z3I0"/>
<dbReference type="Proteomes" id="UP000324585">
    <property type="component" value="Unassembled WGS sequence"/>
</dbReference>
<dbReference type="GO" id="GO:0007034">
    <property type="term" value="P:vacuolar transport"/>
    <property type="evidence" value="ECO:0007669"/>
    <property type="project" value="InterPro"/>
</dbReference>
<dbReference type="PANTHER" id="PTHR10476">
    <property type="entry name" value="CHARGED MULTIVESICULAR BODY PROTEIN"/>
    <property type="match status" value="1"/>
</dbReference>